<dbReference type="Proteomes" id="UP001486565">
    <property type="component" value="Chromosome"/>
</dbReference>
<dbReference type="CDD" id="cd00609">
    <property type="entry name" value="AAT_like"/>
    <property type="match status" value="1"/>
</dbReference>
<dbReference type="RefSeq" id="WP_341877470.1">
    <property type="nucleotide sequence ID" value="NZ_CP121687.1"/>
</dbReference>
<evidence type="ECO:0000313" key="8">
    <source>
        <dbReference type="Proteomes" id="UP001486565"/>
    </source>
</evidence>
<dbReference type="CDD" id="cd07377">
    <property type="entry name" value="WHTH_GntR"/>
    <property type="match status" value="1"/>
</dbReference>
<dbReference type="InterPro" id="IPR036388">
    <property type="entry name" value="WH-like_DNA-bd_sf"/>
</dbReference>
<dbReference type="Gene3D" id="3.40.640.10">
    <property type="entry name" value="Type I PLP-dependent aspartate aminotransferase-like (Major domain)"/>
    <property type="match status" value="1"/>
</dbReference>
<dbReference type="InterPro" id="IPR015421">
    <property type="entry name" value="PyrdxlP-dep_Trfase_major"/>
</dbReference>
<keyword evidence="2" id="KW-0663">Pyridoxal phosphate</keyword>
<dbReference type="PANTHER" id="PTHR46577">
    <property type="entry name" value="HTH-TYPE TRANSCRIPTIONAL REGULATORY PROTEIN GABR"/>
    <property type="match status" value="1"/>
</dbReference>
<keyword evidence="5" id="KW-0804">Transcription</keyword>
<sequence length="477" mass="54233">MNYFVSIQLNKNSKTPLYQQLGDALNDFIQKGILKPNTKLPTIRSLATQLKINNVTVVNAYKYLENKGVVYAQMGSGTYVSPLPLEIISSPLFPEQDKNTLHKEVSISKNTINFACISPSTDLFPVEDFKSVLNEVLERDKGNAFSEQGKQGFEYLRESIVNFLLAYGIHTSKDNILMISDTQQGIDMLSKAMLQYGDIVFVEKPAYHGTIAAFMSRGARIIEIPMDTDGMNTALLEDSLKLYHPKFIYVMPYYQNPTGYSYSLKKKKIILDLAQKYNTYIIEDDYLSDLNYSDQPNISLKAMDDENRVIYIKNLTKILMPGLRLGFLILPEAILGCILSQKHTTIDIFPSGFIQRIFDLYLRKDLWKSHIDKICGIYEKRYHCLLNALDTYLNDYITYIPPQGGLSMWIKLTRSISIENLCDLLLAKDVILSPGSLFSSTQDSSSYMRLSFAAVNEYQIVKGIKIIKDVIDTIITK</sequence>
<evidence type="ECO:0000256" key="5">
    <source>
        <dbReference type="ARBA" id="ARBA00023163"/>
    </source>
</evidence>
<dbReference type="InterPro" id="IPR015422">
    <property type="entry name" value="PyrdxlP-dep_Trfase_small"/>
</dbReference>
<evidence type="ECO:0000256" key="3">
    <source>
        <dbReference type="ARBA" id="ARBA00023015"/>
    </source>
</evidence>
<dbReference type="InterPro" id="IPR000524">
    <property type="entry name" value="Tscrpt_reg_HTH_GntR"/>
</dbReference>
<dbReference type="InterPro" id="IPR004839">
    <property type="entry name" value="Aminotransferase_I/II_large"/>
</dbReference>
<dbReference type="Gene3D" id="3.90.1150.10">
    <property type="entry name" value="Aspartate Aminotransferase, domain 1"/>
    <property type="match status" value="1"/>
</dbReference>
<evidence type="ECO:0000259" key="6">
    <source>
        <dbReference type="PROSITE" id="PS50949"/>
    </source>
</evidence>
<dbReference type="GO" id="GO:0008483">
    <property type="term" value="F:transaminase activity"/>
    <property type="evidence" value="ECO:0007669"/>
    <property type="project" value="UniProtKB-KW"/>
</dbReference>
<reference evidence="7 8" key="1">
    <citation type="submission" date="2023-03" db="EMBL/GenBank/DDBJ databases">
        <title>Novel Species.</title>
        <authorList>
            <person name="Ma S."/>
        </authorList>
    </citation>
    <scope>NUCLEOTIDE SEQUENCE [LARGE SCALE GENOMIC DNA]</scope>
    <source>
        <strain evidence="7 8">LIND6LT2</strain>
    </source>
</reference>
<keyword evidence="4" id="KW-0238">DNA-binding</keyword>
<dbReference type="PANTHER" id="PTHR46577:SF2">
    <property type="entry name" value="TRANSCRIPTIONAL REGULATORY PROTEIN"/>
    <property type="match status" value="1"/>
</dbReference>
<keyword evidence="7" id="KW-0032">Aminotransferase</keyword>
<evidence type="ECO:0000313" key="7">
    <source>
        <dbReference type="EMBL" id="WZL70504.1"/>
    </source>
</evidence>
<accession>A0ABZ2Y7T6</accession>
<keyword evidence="8" id="KW-1185">Reference proteome</keyword>
<feature type="domain" description="HTH gntR-type" evidence="6">
    <location>
        <begin position="15"/>
        <end position="83"/>
    </location>
</feature>
<evidence type="ECO:0000256" key="2">
    <source>
        <dbReference type="ARBA" id="ARBA00022898"/>
    </source>
</evidence>
<dbReference type="SUPFAM" id="SSF46785">
    <property type="entry name" value="Winged helix' DNA-binding domain"/>
    <property type="match status" value="1"/>
</dbReference>
<dbReference type="EMBL" id="CP121687">
    <property type="protein sequence ID" value="WZL70504.1"/>
    <property type="molecule type" value="Genomic_DNA"/>
</dbReference>
<comment type="similarity">
    <text evidence="1">In the C-terminal section; belongs to the class-I pyridoxal-phosphate-dependent aminotransferase family.</text>
</comment>
<dbReference type="Pfam" id="PF00392">
    <property type="entry name" value="GntR"/>
    <property type="match status" value="1"/>
</dbReference>
<dbReference type="Gene3D" id="1.10.10.10">
    <property type="entry name" value="Winged helix-like DNA-binding domain superfamily/Winged helix DNA-binding domain"/>
    <property type="match status" value="1"/>
</dbReference>
<protein>
    <submittedName>
        <fullName evidence="7">PLP-dependent aminotransferase family protein</fullName>
    </submittedName>
</protein>
<gene>
    <name evidence="7" type="ORF">QBE51_02940</name>
</gene>
<dbReference type="InterPro" id="IPR015424">
    <property type="entry name" value="PyrdxlP-dep_Trfase"/>
</dbReference>
<dbReference type="PROSITE" id="PS50949">
    <property type="entry name" value="HTH_GNTR"/>
    <property type="match status" value="1"/>
</dbReference>
<dbReference type="InterPro" id="IPR051446">
    <property type="entry name" value="HTH_trans_reg/aminotransferase"/>
</dbReference>
<proteinExistence type="inferred from homology"/>
<dbReference type="InterPro" id="IPR036390">
    <property type="entry name" value="WH_DNA-bd_sf"/>
</dbReference>
<keyword evidence="7" id="KW-0808">Transferase</keyword>
<dbReference type="SMART" id="SM00345">
    <property type="entry name" value="HTH_GNTR"/>
    <property type="match status" value="1"/>
</dbReference>
<keyword evidence="3" id="KW-0805">Transcription regulation</keyword>
<evidence type="ECO:0000256" key="1">
    <source>
        <dbReference type="ARBA" id="ARBA00005384"/>
    </source>
</evidence>
<dbReference type="Pfam" id="PF00155">
    <property type="entry name" value="Aminotran_1_2"/>
    <property type="match status" value="1"/>
</dbReference>
<organism evidence="7 8">
    <name type="scientific">Defluviitalea saccharophila</name>
    <dbReference type="NCBI Taxonomy" id="879970"/>
    <lineage>
        <taxon>Bacteria</taxon>
        <taxon>Bacillati</taxon>
        <taxon>Bacillota</taxon>
        <taxon>Clostridia</taxon>
        <taxon>Lachnospirales</taxon>
        <taxon>Defluviitaleaceae</taxon>
        <taxon>Defluviitalea</taxon>
    </lineage>
</organism>
<dbReference type="SUPFAM" id="SSF53383">
    <property type="entry name" value="PLP-dependent transferases"/>
    <property type="match status" value="1"/>
</dbReference>
<name>A0ABZ2Y7T6_9FIRM</name>
<evidence type="ECO:0000256" key="4">
    <source>
        <dbReference type="ARBA" id="ARBA00023125"/>
    </source>
</evidence>